<dbReference type="Proteomes" id="UP000828048">
    <property type="component" value="Chromosome 3"/>
</dbReference>
<comment type="caution">
    <text evidence="1">The sequence shown here is derived from an EMBL/GenBank/DDBJ whole genome shotgun (WGS) entry which is preliminary data.</text>
</comment>
<dbReference type="EMBL" id="CM037153">
    <property type="protein sequence ID" value="KAH7856676.1"/>
    <property type="molecule type" value="Genomic_DNA"/>
</dbReference>
<evidence type="ECO:0000313" key="1">
    <source>
        <dbReference type="EMBL" id="KAH7856676.1"/>
    </source>
</evidence>
<reference evidence="1 2" key="1">
    <citation type="journal article" date="2021" name="Hortic Res">
        <title>High-quality reference genome and annotation aids understanding of berry development for evergreen blueberry (Vaccinium darrowii).</title>
        <authorList>
            <person name="Yu J."/>
            <person name="Hulse-Kemp A.M."/>
            <person name="Babiker E."/>
            <person name="Staton M."/>
        </authorList>
    </citation>
    <scope>NUCLEOTIDE SEQUENCE [LARGE SCALE GENOMIC DNA]</scope>
    <source>
        <strain evidence="2">cv. NJ 8807/NJ 8810</strain>
        <tissue evidence="1">Young leaf</tissue>
    </source>
</reference>
<organism evidence="1 2">
    <name type="scientific">Vaccinium darrowii</name>
    <dbReference type="NCBI Taxonomy" id="229202"/>
    <lineage>
        <taxon>Eukaryota</taxon>
        <taxon>Viridiplantae</taxon>
        <taxon>Streptophyta</taxon>
        <taxon>Embryophyta</taxon>
        <taxon>Tracheophyta</taxon>
        <taxon>Spermatophyta</taxon>
        <taxon>Magnoliopsida</taxon>
        <taxon>eudicotyledons</taxon>
        <taxon>Gunneridae</taxon>
        <taxon>Pentapetalae</taxon>
        <taxon>asterids</taxon>
        <taxon>Ericales</taxon>
        <taxon>Ericaceae</taxon>
        <taxon>Vaccinioideae</taxon>
        <taxon>Vaccinieae</taxon>
        <taxon>Vaccinium</taxon>
    </lineage>
</organism>
<sequence>MYLTLELLLVVVAAVARAMTRLELEPPFDEPYLSTSLQDFWGRRWNLMVTGILRPTVYDPVRSISARRIGKKWAPLLAILAAFIVSGLMHELIFYYMGRLRPTLETTCFFLIHGVCLAAEIVMKKVLNGKFRVPRIVAGPAVIGFIGVTALWLFFPPILRFDIDVKVRRERADFVAFVKDVIRVANVRLFDGK</sequence>
<protein>
    <submittedName>
        <fullName evidence="1">Uncharacterized protein</fullName>
    </submittedName>
</protein>
<evidence type="ECO:0000313" key="2">
    <source>
        <dbReference type="Proteomes" id="UP000828048"/>
    </source>
</evidence>
<gene>
    <name evidence="1" type="ORF">Vadar_004123</name>
</gene>
<keyword evidence="2" id="KW-1185">Reference proteome</keyword>
<accession>A0ACB7YTC7</accession>
<proteinExistence type="predicted"/>
<name>A0ACB7YTC7_9ERIC</name>